<organism evidence="1 2">
    <name type="scientific">Bacillus paralicheniformis</name>
    <dbReference type="NCBI Taxonomy" id="1648923"/>
    <lineage>
        <taxon>Bacteria</taxon>
        <taxon>Bacillati</taxon>
        <taxon>Bacillota</taxon>
        <taxon>Bacilli</taxon>
        <taxon>Bacillales</taxon>
        <taxon>Bacillaceae</taxon>
        <taxon>Bacillus</taxon>
    </lineage>
</organism>
<dbReference type="EMBL" id="JARAFO010001028">
    <property type="protein sequence ID" value="MDE1456000.1"/>
    <property type="molecule type" value="Genomic_DNA"/>
</dbReference>
<reference evidence="1" key="1">
    <citation type="submission" date="2022-12" db="EMBL/GenBank/DDBJ databases">
        <title>Draft Genome Sequences of Bacillus licheniformis and Bacillus paralicheniformis strains isolated from Irish skim milk powders.</title>
        <authorList>
            <person name="Lourenco A."/>
            <person name="Li F."/>
            <person name="Geraldine D."/>
            <person name="Tobin J.T."/>
            <person name="Butler F."/>
            <person name="Jordan K."/>
            <person name="Obrien T."/>
        </authorList>
    </citation>
    <scope>NUCLEOTIDE SEQUENCE</scope>
    <source>
        <strain evidence="1">3370</strain>
    </source>
</reference>
<evidence type="ECO:0000313" key="1">
    <source>
        <dbReference type="EMBL" id="MDE1456000.1"/>
    </source>
</evidence>
<sequence length="63" mass="7157">SFVFTIKNGVIDSFILKPEKFGLYADEAKLNKPLSAEEQAEKQLKEKAGLEALERWKASFTRP</sequence>
<evidence type="ECO:0000313" key="2">
    <source>
        <dbReference type="Proteomes" id="UP001216709"/>
    </source>
</evidence>
<dbReference type="Proteomes" id="UP001216709">
    <property type="component" value="Unassembled WGS sequence"/>
</dbReference>
<comment type="caution">
    <text evidence="1">The sequence shown here is derived from an EMBL/GenBank/DDBJ whole genome shotgun (WGS) entry which is preliminary data.</text>
</comment>
<dbReference type="GO" id="GO:0016740">
    <property type="term" value="F:transferase activity"/>
    <property type="evidence" value="ECO:0007669"/>
    <property type="project" value="UniProtKB-KW"/>
</dbReference>
<keyword evidence="1" id="KW-0808">Transferase</keyword>
<feature type="non-terminal residue" evidence="1">
    <location>
        <position position="1"/>
    </location>
</feature>
<name>A0AAW6KJT0_9BACI</name>
<gene>
    <name evidence="1" type="ORF">PVN32_28285</name>
</gene>
<protein>
    <submittedName>
        <fullName evidence="1">Transferase</fullName>
    </submittedName>
</protein>
<accession>A0AAW6KJT0</accession>
<dbReference type="AlphaFoldDB" id="A0AAW6KJT0"/>
<proteinExistence type="predicted"/>